<evidence type="ECO:0000313" key="3">
    <source>
        <dbReference type="Proteomes" id="UP000319769"/>
    </source>
</evidence>
<proteinExistence type="predicted"/>
<evidence type="ECO:0000256" key="1">
    <source>
        <dbReference type="SAM" id="MobiDB-lite"/>
    </source>
</evidence>
<comment type="caution">
    <text evidence="2">The sequence shown here is derived from an EMBL/GenBank/DDBJ whole genome shotgun (WGS) entry which is preliminary data.</text>
</comment>
<feature type="region of interest" description="Disordered" evidence="1">
    <location>
        <begin position="25"/>
        <end position="56"/>
    </location>
</feature>
<protein>
    <submittedName>
        <fullName evidence="2">Uncharacterized protein</fullName>
    </submittedName>
</protein>
<keyword evidence="3" id="KW-1185">Reference proteome</keyword>
<accession>A0A5N0VI09</accession>
<evidence type="ECO:0000313" key="2">
    <source>
        <dbReference type="EMBL" id="KAA9165886.1"/>
    </source>
</evidence>
<reference evidence="2" key="1">
    <citation type="submission" date="2019-09" db="EMBL/GenBank/DDBJ databases">
        <authorList>
            <person name="Teo W.F.A."/>
            <person name="Duangmal K."/>
        </authorList>
    </citation>
    <scope>NUCLEOTIDE SEQUENCE [LARGE SCALE GENOMIC DNA]</scope>
    <source>
        <strain evidence="2">K81G1</strain>
    </source>
</reference>
<dbReference type="Proteomes" id="UP000319769">
    <property type="component" value="Unassembled WGS sequence"/>
</dbReference>
<name>A0A5N0VI09_9PSEU</name>
<dbReference type="AlphaFoldDB" id="A0A5N0VI09"/>
<dbReference type="EMBL" id="VMNW02000004">
    <property type="protein sequence ID" value="KAA9165886.1"/>
    <property type="molecule type" value="Genomic_DNA"/>
</dbReference>
<dbReference type="OrthoDB" id="5181866at2"/>
<gene>
    <name evidence="2" type="ORF">FPZ12_004950</name>
</gene>
<organism evidence="2 3">
    <name type="scientific">Amycolatopsis acidicola</name>
    <dbReference type="NCBI Taxonomy" id="2596893"/>
    <lineage>
        <taxon>Bacteria</taxon>
        <taxon>Bacillati</taxon>
        <taxon>Actinomycetota</taxon>
        <taxon>Actinomycetes</taxon>
        <taxon>Pseudonocardiales</taxon>
        <taxon>Pseudonocardiaceae</taxon>
        <taxon>Amycolatopsis</taxon>
    </lineage>
</organism>
<sequence>MPVLVVVLCLMVGGGLLAREVYREPDSPPLSTLALPSTSARPLAQQPGPATVEETPDAAMHPQHEVVRQLLQNYFDSINARDYDLWKATVTKDRIQSKPKADWLKDYDSTKDGSILVYRIDAVSSQNLLVLVGFTSTQAPEDAPTDLPNAQCVQWKLALPVTQESGHWKVDMVPTYVTPEATAC</sequence>